<evidence type="ECO:0000259" key="1">
    <source>
        <dbReference type="Pfam" id="PF07727"/>
    </source>
</evidence>
<comment type="caution">
    <text evidence="2">The sequence shown here is derived from an EMBL/GenBank/DDBJ whole genome shotgun (WGS) entry which is preliminary data.</text>
</comment>
<reference evidence="2" key="1">
    <citation type="submission" date="2021-03" db="EMBL/GenBank/DDBJ databases">
        <title>Draft genome sequence of rust myrtle Austropuccinia psidii MF-1, a brazilian biotype.</title>
        <authorList>
            <person name="Quecine M.C."/>
            <person name="Pachon D.M.R."/>
            <person name="Bonatelli M.L."/>
            <person name="Correr F.H."/>
            <person name="Franceschini L.M."/>
            <person name="Leite T.F."/>
            <person name="Margarido G.R.A."/>
            <person name="Almeida C.A."/>
            <person name="Ferrarezi J.A."/>
            <person name="Labate C.A."/>
        </authorList>
    </citation>
    <scope>NUCLEOTIDE SEQUENCE</scope>
    <source>
        <strain evidence="2">MF-1</strain>
    </source>
</reference>
<keyword evidence="3" id="KW-1185">Reference proteome</keyword>
<dbReference type="OrthoDB" id="430476at2759"/>
<proteinExistence type="predicted"/>
<name>A0A9Q3JM77_9BASI</name>
<dbReference type="AlphaFoldDB" id="A0A9Q3JM77"/>
<feature type="domain" description="Reverse transcriptase Ty1/copia-type" evidence="1">
    <location>
        <begin position="92"/>
        <end position="142"/>
    </location>
</feature>
<evidence type="ECO:0000313" key="2">
    <source>
        <dbReference type="EMBL" id="MBW0565793.1"/>
    </source>
</evidence>
<gene>
    <name evidence="2" type="ORF">O181_105508</name>
</gene>
<dbReference type="Pfam" id="PF07727">
    <property type="entry name" value="RVT_2"/>
    <property type="match status" value="1"/>
</dbReference>
<dbReference type="InterPro" id="IPR013103">
    <property type="entry name" value="RVT_2"/>
</dbReference>
<accession>A0A9Q3JM77</accession>
<evidence type="ECO:0000313" key="3">
    <source>
        <dbReference type="Proteomes" id="UP000765509"/>
    </source>
</evidence>
<protein>
    <recommendedName>
        <fullName evidence="1">Reverse transcriptase Ty1/copia-type domain-containing protein</fullName>
    </recommendedName>
</protein>
<dbReference type="EMBL" id="AVOT02078010">
    <property type="protein sequence ID" value="MBW0565793.1"/>
    <property type="molecule type" value="Genomic_DNA"/>
</dbReference>
<organism evidence="2 3">
    <name type="scientific">Austropuccinia psidii MF-1</name>
    <dbReference type="NCBI Taxonomy" id="1389203"/>
    <lineage>
        <taxon>Eukaryota</taxon>
        <taxon>Fungi</taxon>
        <taxon>Dikarya</taxon>
        <taxon>Basidiomycota</taxon>
        <taxon>Pucciniomycotina</taxon>
        <taxon>Pucciniomycetes</taxon>
        <taxon>Pucciniales</taxon>
        <taxon>Sphaerophragmiaceae</taxon>
        <taxon>Austropuccinia</taxon>
    </lineage>
</organism>
<sequence length="148" mass="17249">MKYNANVNTIQVHNIFDGSMVNKLNKKDWSVSRLSEQNGLEILITSTYCKAMISKHNTNRTQGTDEEIEEMQTEDVLVPVDLNVSLKDVPHERILSTKWVFTKKHERFKARLVARGFHQIHGINYDETFAPTPKFNSLHLLFFHCLFE</sequence>
<dbReference type="Proteomes" id="UP000765509">
    <property type="component" value="Unassembled WGS sequence"/>
</dbReference>